<evidence type="ECO:0000259" key="2">
    <source>
        <dbReference type="Pfam" id="PF23602"/>
    </source>
</evidence>
<accession>A0A9D4DEL5</accession>
<reference evidence="3" key="1">
    <citation type="journal article" date="2019" name="bioRxiv">
        <title>The Genome of the Zebra Mussel, Dreissena polymorpha: A Resource for Invasive Species Research.</title>
        <authorList>
            <person name="McCartney M.A."/>
            <person name="Auch B."/>
            <person name="Kono T."/>
            <person name="Mallez S."/>
            <person name="Zhang Y."/>
            <person name="Obille A."/>
            <person name="Becker A."/>
            <person name="Abrahante J.E."/>
            <person name="Garbe J."/>
            <person name="Badalamenti J.P."/>
            <person name="Herman A."/>
            <person name="Mangelson H."/>
            <person name="Liachko I."/>
            <person name="Sullivan S."/>
            <person name="Sone E.D."/>
            <person name="Koren S."/>
            <person name="Silverstein K.A.T."/>
            <person name="Beckman K.B."/>
            <person name="Gohl D.M."/>
        </authorList>
    </citation>
    <scope>NUCLEOTIDE SEQUENCE</scope>
    <source>
        <strain evidence="3">Duluth1</strain>
        <tissue evidence="3">Whole animal</tissue>
    </source>
</reference>
<feature type="domain" description="Dynein axonemal assembly factor 11-like CS" evidence="2">
    <location>
        <begin position="48"/>
        <end position="104"/>
    </location>
</feature>
<sequence length="197" mass="22331">MEFPCSQFEGYRDYVISALQNLKSTKNPPKPPRRLFADEGRPLNVNEPKYLDTSMIDVDVQPNYIRITTKRKTFQLCLEQEVNADSSSCQRSLITGHLLVTMPKAKQIVKSSPKPAKTSNNNKENEDNETKTKTNRKNMEKLEVDESARKTVNIGNIVKEKGEVTVPPLGSKPLGKKREEKPFSENFVDNPDVPPLE</sequence>
<gene>
    <name evidence="3" type="ORF">DPMN_181738</name>
</gene>
<keyword evidence="4" id="KW-1185">Reference proteome</keyword>
<protein>
    <recommendedName>
        <fullName evidence="2">Dynein axonemal assembly factor 11-like CS domain-containing protein</fullName>
    </recommendedName>
</protein>
<organism evidence="3 4">
    <name type="scientific">Dreissena polymorpha</name>
    <name type="common">Zebra mussel</name>
    <name type="synonym">Mytilus polymorpha</name>
    <dbReference type="NCBI Taxonomy" id="45954"/>
    <lineage>
        <taxon>Eukaryota</taxon>
        <taxon>Metazoa</taxon>
        <taxon>Spiralia</taxon>
        <taxon>Lophotrochozoa</taxon>
        <taxon>Mollusca</taxon>
        <taxon>Bivalvia</taxon>
        <taxon>Autobranchia</taxon>
        <taxon>Heteroconchia</taxon>
        <taxon>Euheterodonta</taxon>
        <taxon>Imparidentia</taxon>
        <taxon>Neoheterodontei</taxon>
        <taxon>Myida</taxon>
        <taxon>Dreissenoidea</taxon>
        <taxon>Dreissenidae</taxon>
        <taxon>Dreissena</taxon>
    </lineage>
</organism>
<proteinExistence type="predicted"/>
<comment type="caution">
    <text evidence="3">The sequence shown here is derived from an EMBL/GenBank/DDBJ whole genome shotgun (WGS) entry which is preliminary data.</text>
</comment>
<evidence type="ECO:0000256" key="1">
    <source>
        <dbReference type="SAM" id="MobiDB-lite"/>
    </source>
</evidence>
<dbReference type="InterPro" id="IPR056496">
    <property type="entry name" value="CS_DNAAF11_C"/>
</dbReference>
<feature type="region of interest" description="Disordered" evidence="1">
    <location>
        <begin position="106"/>
        <end position="197"/>
    </location>
</feature>
<dbReference type="Proteomes" id="UP000828390">
    <property type="component" value="Unassembled WGS sequence"/>
</dbReference>
<dbReference type="EMBL" id="JAIWYP010000010">
    <property type="protein sequence ID" value="KAH3747313.1"/>
    <property type="molecule type" value="Genomic_DNA"/>
</dbReference>
<reference evidence="3" key="2">
    <citation type="submission" date="2020-11" db="EMBL/GenBank/DDBJ databases">
        <authorList>
            <person name="McCartney M.A."/>
            <person name="Auch B."/>
            <person name="Kono T."/>
            <person name="Mallez S."/>
            <person name="Becker A."/>
            <person name="Gohl D.M."/>
            <person name="Silverstein K.A.T."/>
            <person name="Koren S."/>
            <person name="Bechman K.B."/>
            <person name="Herman A."/>
            <person name="Abrahante J.E."/>
            <person name="Garbe J."/>
        </authorList>
    </citation>
    <scope>NUCLEOTIDE SEQUENCE</scope>
    <source>
        <strain evidence="3">Duluth1</strain>
        <tissue evidence="3">Whole animal</tissue>
    </source>
</reference>
<dbReference type="AlphaFoldDB" id="A0A9D4DEL5"/>
<evidence type="ECO:0000313" key="3">
    <source>
        <dbReference type="EMBL" id="KAH3747313.1"/>
    </source>
</evidence>
<feature type="compositionally biased region" description="Basic and acidic residues" evidence="1">
    <location>
        <begin position="123"/>
        <end position="149"/>
    </location>
</feature>
<evidence type="ECO:0000313" key="4">
    <source>
        <dbReference type="Proteomes" id="UP000828390"/>
    </source>
</evidence>
<name>A0A9D4DEL5_DREPO</name>
<dbReference type="Pfam" id="PF23602">
    <property type="entry name" value="CS_DNAAF11_C"/>
    <property type="match status" value="1"/>
</dbReference>